<dbReference type="EMBL" id="JARQZJ010000001">
    <property type="protein sequence ID" value="KAK9869400.1"/>
    <property type="molecule type" value="Genomic_DNA"/>
</dbReference>
<name>A0AAW1TLG5_9CUCU</name>
<evidence type="ECO:0000313" key="2">
    <source>
        <dbReference type="Proteomes" id="UP001431783"/>
    </source>
</evidence>
<dbReference type="AlphaFoldDB" id="A0AAW1TLG5"/>
<reference evidence="1 2" key="1">
    <citation type="submission" date="2023-03" db="EMBL/GenBank/DDBJ databases">
        <title>Genome insight into feeding habits of ladybird beetles.</title>
        <authorList>
            <person name="Li H.-S."/>
            <person name="Huang Y.-H."/>
            <person name="Pang H."/>
        </authorList>
    </citation>
    <scope>NUCLEOTIDE SEQUENCE [LARGE SCALE GENOMIC DNA]</scope>
    <source>
        <strain evidence="1">SYSU_2023b</strain>
        <tissue evidence="1">Whole body</tissue>
    </source>
</reference>
<organism evidence="1 2">
    <name type="scientific">Henosepilachna vigintioctopunctata</name>
    <dbReference type="NCBI Taxonomy" id="420089"/>
    <lineage>
        <taxon>Eukaryota</taxon>
        <taxon>Metazoa</taxon>
        <taxon>Ecdysozoa</taxon>
        <taxon>Arthropoda</taxon>
        <taxon>Hexapoda</taxon>
        <taxon>Insecta</taxon>
        <taxon>Pterygota</taxon>
        <taxon>Neoptera</taxon>
        <taxon>Endopterygota</taxon>
        <taxon>Coleoptera</taxon>
        <taxon>Polyphaga</taxon>
        <taxon>Cucujiformia</taxon>
        <taxon>Coccinelloidea</taxon>
        <taxon>Coccinellidae</taxon>
        <taxon>Epilachninae</taxon>
        <taxon>Epilachnini</taxon>
        <taxon>Henosepilachna</taxon>
    </lineage>
</organism>
<evidence type="ECO:0000313" key="1">
    <source>
        <dbReference type="EMBL" id="KAK9869400.1"/>
    </source>
</evidence>
<dbReference type="Proteomes" id="UP001431783">
    <property type="component" value="Unassembled WGS sequence"/>
</dbReference>
<comment type="caution">
    <text evidence="1">The sequence shown here is derived from an EMBL/GenBank/DDBJ whole genome shotgun (WGS) entry which is preliminary data.</text>
</comment>
<accession>A0AAW1TLG5</accession>
<gene>
    <name evidence="1" type="ORF">WA026_003156</name>
</gene>
<sequence length="120" mass="13122">MSHFFQMFLILETLDFPTPAASAISLTVIDVFINAIILKRFLGVISIFGQDNKPPTVVPVGSQLSCWRGKTGKNINDGQGRTLTPPQVVNNQMRGCLGNPGTHILTYCSNSNEEKNVCLN</sequence>
<keyword evidence="2" id="KW-1185">Reference proteome</keyword>
<protein>
    <submittedName>
        <fullName evidence="1">Uncharacterized protein</fullName>
    </submittedName>
</protein>
<proteinExistence type="predicted"/>